<protein>
    <recommendedName>
        <fullName evidence="2">Mos1 transposase HTH domain-containing protein</fullName>
    </recommendedName>
</protein>
<comment type="caution">
    <text evidence="3">The sequence shown here is derived from an EMBL/GenBank/DDBJ whole genome shotgun (WGS) entry which is preliminary data.</text>
</comment>
<dbReference type="EMBL" id="BGZK01000704">
    <property type="protein sequence ID" value="GBP56941.1"/>
    <property type="molecule type" value="Genomic_DNA"/>
</dbReference>
<organism evidence="3 4">
    <name type="scientific">Eumeta variegata</name>
    <name type="common">Bagworm moth</name>
    <name type="synonym">Eumeta japonica</name>
    <dbReference type="NCBI Taxonomy" id="151549"/>
    <lineage>
        <taxon>Eukaryota</taxon>
        <taxon>Metazoa</taxon>
        <taxon>Ecdysozoa</taxon>
        <taxon>Arthropoda</taxon>
        <taxon>Hexapoda</taxon>
        <taxon>Insecta</taxon>
        <taxon>Pterygota</taxon>
        <taxon>Neoptera</taxon>
        <taxon>Endopterygota</taxon>
        <taxon>Lepidoptera</taxon>
        <taxon>Glossata</taxon>
        <taxon>Ditrysia</taxon>
        <taxon>Tineoidea</taxon>
        <taxon>Psychidae</taxon>
        <taxon>Oiketicinae</taxon>
        <taxon>Eumeta</taxon>
    </lineage>
</organism>
<dbReference type="Proteomes" id="UP000299102">
    <property type="component" value="Unassembled WGS sequence"/>
</dbReference>
<sequence length="168" mass="18656">MDDARHDPSGNRGAAVVSENDPVGGTIREGKNAAEDAKRICDLYKPDAVSVRVAQNWFKRFQSVNFDMKDQRRSGRLVTFTVGSNIKEKLDENHSCRHKRVPYANTAFAAPPPAARPRVLSRHPLLESRNLRCTLMTVGPPTADGSCSRTPYSGVRYDTAQDRCQKIA</sequence>
<evidence type="ECO:0000259" key="2">
    <source>
        <dbReference type="Pfam" id="PF17906"/>
    </source>
</evidence>
<reference evidence="3 4" key="1">
    <citation type="journal article" date="2019" name="Commun. Biol.">
        <title>The bagworm genome reveals a unique fibroin gene that provides high tensile strength.</title>
        <authorList>
            <person name="Kono N."/>
            <person name="Nakamura H."/>
            <person name="Ohtoshi R."/>
            <person name="Tomita M."/>
            <person name="Numata K."/>
            <person name="Arakawa K."/>
        </authorList>
    </citation>
    <scope>NUCLEOTIDE SEQUENCE [LARGE SCALE GENOMIC DNA]</scope>
</reference>
<dbReference type="InterPro" id="IPR041426">
    <property type="entry name" value="Mos1_HTH"/>
</dbReference>
<accession>A0A4C1WZV9</accession>
<evidence type="ECO:0000256" key="1">
    <source>
        <dbReference type="SAM" id="MobiDB-lite"/>
    </source>
</evidence>
<evidence type="ECO:0000313" key="3">
    <source>
        <dbReference type="EMBL" id="GBP56941.1"/>
    </source>
</evidence>
<dbReference type="OrthoDB" id="616263at2759"/>
<dbReference type="Pfam" id="PF17906">
    <property type="entry name" value="HTH_48"/>
    <property type="match status" value="1"/>
</dbReference>
<gene>
    <name evidence="3" type="ORF">EVAR_33998_1</name>
</gene>
<dbReference type="AlphaFoldDB" id="A0A4C1WZV9"/>
<evidence type="ECO:0000313" key="4">
    <source>
        <dbReference type="Proteomes" id="UP000299102"/>
    </source>
</evidence>
<proteinExistence type="predicted"/>
<dbReference type="Gene3D" id="1.10.10.1450">
    <property type="match status" value="1"/>
</dbReference>
<name>A0A4C1WZV9_EUMVA</name>
<feature type="region of interest" description="Disordered" evidence="1">
    <location>
        <begin position="1"/>
        <end position="31"/>
    </location>
</feature>
<keyword evidence="4" id="KW-1185">Reference proteome</keyword>
<feature type="domain" description="Mos1 transposase HTH" evidence="2">
    <location>
        <begin position="28"/>
        <end position="63"/>
    </location>
</feature>